<dbReference type="GO" id="GO:0016020">
    <property type="term" value="C:membrane"/>
    <property type="evidence" value="ECO:0007669"/>
    <property type="project" value="UniProtKB-SubCell"/>
</dbReference>
<dbReference type="PANTHER" id="PTHR23241">
    <property type="entry name" value="LATE EMBRYOGENESIS ABUNDANT PLANTS LEA-RELATED"/>
    <property type="match status" value="1"/>
</dbReference>
<proteinExistence type="predicted"/>
<accession>A0A8K0SPF0</accession>
<dbReference type="PANTHER" id="PTHR23241:SF102">
    <property type="entry name" value="LD23009P"/>
    <property type="match status" value="1"/>
</dbReference>
<evidence type="ECO:0000259" key="6">
    <source>
        <dbReference type="Pfam" id="PF13664"/>
    </source>
</evidence>
<keyword evidence="8" id="KW-1185">Reference proteome</keyword>
<evidence type="ECO:0000256" key="5">
    <source>
        <dbReference type="SAM" id="Phobius"/>
    </source>
</evidence>
<comment type="caution">
    <text evidence="7">The sequence shown here is derived from an EMBL/GenBank/DDBJ whole genome shotgun (WGS) entry which is preliminary data.</text>
</comment>
<dbReference type="InterPro" id="IPR025423">
    <property type="entry name" value="TMEM205-like"/>
</dbReference>
<feature type="transmembrane region" description="Helical" evidence="5">
    <location>
        <begin position="23"/>
        <end position="40"/>
    </location>
</feature>
<keyword evidence="2 5" id="KW-0812">Transmembrane</keyword>
<name>A0A8K0SPF0_9HYPO</name>
<dbReference type="Proteomes" id="UP000813444">
    <property type="component" value="Unassembled WGS sequence"/>
</dbReference>
<dbReference type="InterPro" id="IPR053009">
    <property type="entry name" value="Xanthocillin_Biosynth-Assoc"/>
</dbReference>
<evidence type="ECO:0000256" key="1">
    <source>
        <dbReference type="ARBA" id="ARBA00004370"/>
    </source>
</evidence>
<feature type="transmembrane region" description="Helical" evidence="5">
    <location>
        <begin position="93"/>
        <end position="111"/>
    </location>
</feature>
<reference evidence="7" key="1">
    <citation type="journal article" date="2021" name="Nat. Commun.">
        <title>Genetic determinants of endophytism in the Arabidopsis root mycobiome.</title>
        <authorList>
            <person name="Mesny F."/>
            <person name="Miyauchi S."/>
            <person name="Thiergart T."/>
            <person name="Pickel B."/>
            <person name="Atanasova L."/>
            <person name="Karlsson M."/>
            <person name="Huettel B."/>
            <person name="Barry K.W."/>
            <person name="Haridas S."/>
            <person name="Chen C."/>
            <person name="Bauer D."/>
            <person name="Andreopoulos W."/>
            <person name="Pangilinan J."/>
            <person name="LaButti K."/>
            <person name="Riley R."/>
            <person name="Lipzen A."/>
            <person name="Clum A."/>
            <person name="Drula E."/>
            <person name="Henrissat B."/>
            <person name="Kohler A."/>
            <person name="Grigoriev I.V."/>
            <person name="Martin F.M."/>
            <person name="Hacquard S."/>
        </authorList>
    </citation>
    <scope>NUCLEOTIDE SEQUENCE</scope>
    <source>
        <strain evidence="7">MPI-CAGE-CH-0235</strain>
    </source>
</reference>
<feature type="transmembrane region" description="Helical" evidence="5">
    <location>
        <begin position="151"/>
        <end position="169"/>
    </location>
</feature>
<evidence type="ECO:0000313" key="8">
    <source>
        <dbReference type="Proteomes" id="UP000813444"/>
    </source>
</evidence>
<evidence type="ECO:0000313" key="7">
    <source>
        <dbReference type="EMBL" id="KAH7318109.1"/>
    </source>
</evidence>
<dbReference type="EMBL" id="JAGPNK010000007">
    <property type="protein sequence ID" value="KAH7318109.1"/>
    <property type="molecule type" value="Genomic_DNA"/>
</dbReference>
<feature type="transmembrane region" description="Helical" evidence="5">
    <location>
        <begin position="61"/>
        <end position="81"/>
    </location>
</feature>
<evidence type="ECO:0000256" key="3">
    <source>
        <dbReference type="ARBA" id="ARBA00022989"/>
    </source>
</evidence>
<dbReference type="Pfam" id="PF13664">
    <property type="entry name" value="DUF4149"/>
    <property type="match status" value="1"/>
</dbReference>
<organism evidence="7 8">
    <name type="scientific">Stachybotrys elegans</name>
    <dbReference type="NCBI Taxonomy" id="80388"/>
    <lineage>
        <taxon>Eukaryota</taxon>
        <taxon>Fungi</taxon>
        <taxon>Dikarya</taxon>
        <taxon>Ascomycota</taxon>
        <taxon>Pezizomycotina</taxon>
        <taxon>Sordariomycetes</taxon>
        <taxon>Hypocreomycetidae</taxon>
        <taxon>Hypocreales</taxon>
        <taxon>Stachybotryaceae</taxon>
        <taxon>Stachybotrys</taxon>
    </lineage>
</organism>
<dbReference type="AlphaFoldDB" id="A0A8K0SPF0"/>
<keyword evidence="3 5" id="KW-1133">Transmembrane helix</keyword>
<gene>
    <name evidence="7" type="ORF">B0I35DRAFT_478646</name>
</gene>
<dbReference type="OrthoDB" id="1641132at2759"/>
<comment type="subcellular location">
    <subcellularLocation>
        <location evidence="1">Membrane</location>
    </subcellularLocation>
</comment>
<sequence>MAPTYTCVACTAYSFPMLAPAHLLVYSSLLGAQLYQSFLLTKIAFQALPRPAFVSLQKRLFPVYFGVQSLLIALTAVTFPLGPSALLHRRADWIPLVAAAVPAALNLIVYGPMTRRIMLQRAQPVPKPAEQEQLLGQEVAALKKRFSSAHAMSIHLNLITMGATLWYGWRLASALSFEG</sequence>
<evidence type="ECO:0000256" key="4">
    <source>
        <dbReference type="ARBA" id="ARBA00023136"/>
    </source>
</evidence>
<keyword evidence="4 5" id="KW-0472">Membrane</keyword>
<protein>
    <recommendedName>
        <fullName evidence="6">TMEM205-like domain-containing protein</fullName>
    </recommendedName>
</protein>
<feature type="domain" description="TMEM205-like" evidence="6">
    <location>
        <begin position="24"/>
        <end position="122"/>
    </location>
</feature>
<evidence type="ECO:0000256" key="2">
    <source>
        <dbReference type="ARBA" id="ARBA00022692"/>
    </source>
</evidence>